<reference evidence="3 4" key="1">
    <citation type="submission" date="2012-05" db="EMBL/GenBank/DDBJ databases">
        <title>Recombination and specialization in a pathogen metapopulation.</title>
        <authorList>
            <person name="Gardiner A."/>
            <person name="Kemen E."/>
            <person name="Schultz-Larsen T."/>
            <person name="MacLean D."/>
            <person name="Van Oosterhout C."/>
            <person name="Jones J.D.G."/>
        </authorList>
    </citation>
    <scope>NUCLEOTIDE SEQUENCE [LARGE SCALE GENOMIC DNA]</scope>
    <source>
        <strain evidence="3 4">Ac Nc2</strain>
    </source>
</reference>
<organism evidence="3 4">
    <name type="scientific">Albugo candida</name>
    <dbReference type="NCBI Taxonomy" id="65357"/>
    <lineage>
        <taxon>Eukaryota</taxon>
        <taxon>Sar</taxon>
        <taxon>Stramenopiles</taxon>
        <taxon>Oomycota</taxon>
        <taxon>Peronosporomycetes</taxon>
        <taxon>Albuginales</taxon>
        <taxon>Albuginaceae</taxon>
        <taxon>Albugo</taxon>
    </lineage>
</organism>
<protein>
    <submittedName>
        <fullName evidence="3">Uncharacterized protein</fullName>
    </submittedName>
</protein>
<sequence>MKFHHTLRFLGIAIAVLDASSMESSVSDSNDKTLILQRQPKRALFLNDTIKPLSSTPTTLKATDADALKDIKPSGTVTPSTGTPQPGSNLPSGGTPEKPIFPESLSSQPPSLENKPPLAAIPTPPGTTPPLGSTTPLGSSPPTNATKPLGSSLLMTPPPPLGSTLPSTTSPLPGSNSPTITPAPGTNSPTTTPPPSSSTQPGSPPASPTPTGSPPGSPPAPTPPKLLSTPVDITKGKGTSELPVSTIIP</sequence>
<feature type="region of interest" description="Disordered" evidence="1">
    <location>
        <begin position="53"/>
        <end position="249"/>
    </location>
</feature>
<evidence type="ECO:0000313" key="3">
    <source>
        <dbReference type="EMBL" id="CCI41376.1"/>
    </source>
</evidence>
<feature type="signal peptide" evidence="2">
    <location>
        <begin position="1"/>
        <end position="19"/>
    </location>
</feature>
<proteinExistence type="predicted"/>
<evidence type="ECO:0000256" key="1">
    <source>
        <dbReference type="SAM" id="MobiDB-lite"/>
    </source>
</evidence>
<comment type="caution">
    <text evidence="3">The sequence shown here is derived from an EMBL/GenBank/DDBJ whole genome shotgun (WGS) entry which is preliminary data.</text>
</comment>
<gene>
    <name evidence="3" type="ORF">BN9_021600</name>
</gene>
<evidence type="ECO:0000256" key="2">
    <source>
        <dbReference type="SAM" id="SignalP"/>
    </source>
</evidence>
<dbReference type="Proteomes" id="UP000053237">
    <property type="component" value="Unassembled WGS sequence"/>
</dbReference>
<keyword evidence="4" id="KW-1185">Reference proteome</keyword>
<feature type="chain" id="PRO_5001532165" evidence="2">
    <location>
        <begin position="20"/>
        <end position="249"/>
    </location>
</feature>
<feature type="compositionally biased region" description="Pro residues" evidence="1">
    <location>
        <begin position="191"/>
        <end position="224"/>
    </location>
</feature>
<feature type="compositionally biased region" description="Low complexity" evidence="1">
    <location>
        <begin position="162"/>
        <end position="190"/>
    </location>
</feature>
<dbReference type="AlphaFoldDB" id="A0A024G417"/>
<keyword evidence="2" id="KW-0732">Signal</keyword>
<feature type="compositionally biased region" description="Low complexity" evidence="1">
    <location>
        <begin position="129"/>
        <end position="155"/>
    </location>
</feature>
<feature type="compositionally biased region" description="Low complexity" evidence="1">
    <location>
        <begin position="73"/>
        <end position="88"/>
    </location>
</feature>
<accession>A0A024G417</accession>
<feature type="compositionally biased region" description="Basic and acidic residues" evidence="1">
    <location>
        <begin position="63"/>
        <end position="72"/>
    </location>
</feature>
<feature type="compositionally biased region" description="Low complexity" evidence="1">
    <location>
        <begin position="102"/>
        <end position="121"/>
    </location>
</feature>
<evidence type="ECO:0000313" key="4">
    <source>
        <dbReference type="Proteomes" id="UP000053237"/>
    </source>
</evidence>
<dbReference type="EMBL" id="CAIX01000018">
    <property type="protein sequence ID" value="CCI41376.1"/>
    <property type="molecule type" value="Genomic_DNA"/>
</dbReference>
<name>A0A024G417_9STRA</name>
<dbReference type="InParanoid" id="A0A024G417"/>